<comment type="caution">
    <text evidence="2">The sequence shown here is derived from an EMBL/GenBank/DDBJ whole genome shotgun (WGS) entry which is preliminary data.</text>
</comment>
<sequence>MVLEIQRVQSNIKPNSKGPSQSIIGVFSGQPMSHNNEQQKATPNESSISLSDFNGRIVTLFDVP</sequence>
<feature type="compositionally biased region" description="Polar residues" evidence="1">
    <location>
        <begin position="30"/>
        <end position="48"/>
    </location>
</feature>
<feature type="region of interest" description="Disordered" evidence="1">
    <location>
        <begin position="9"/>
        <end position="48"/>
    </location>
</feature>
<proteinExistence type="predicted"/>
<evidence type="ECO:0000256" key="1">
    <source>
        <dbReference type="SAM" id="MobiDB-lite"/>
    </source>
</evidence>
<evidence type="ECO:0000313" key="2">
    <source>
        <dbReference type="EMBL" id="KAF5932553.1"/>
    </source>
</evidence>
<keyword evidence="3" id="KW-1185">Reference proteome</keyword>
<dbReference type="Proteomes" id="UP000593564">
    <property type="component" value="Unassembled WGS sequence"/>
</dbReference>
<reference evidence="3" key="1">
    <citation type="journal article" date="2020" name="Nat. Commun.">
        <title>Genome assembly of wild tea tree DASZ reveals pedigree and selection history of tea varieties.</title>
        <authorList>
            <person name="Zhang W."/>
            <person name="Zhang Y."/>
            <person name="Qiu H."/>
            <person name="Guo Y."/>
            <person name="Wan H."/>
            <person name="Zhang X."/>
            <person name="Scossa F."/>
            <person name="Alseekh S."/>
            <person name="Zhang Q."/>
            <person name="Wang P."/>
            <person name="Xu L."/>
            <person name="Schmidt M.H."/>
            <person name="Jia X."/>
            <person name="Li D."/>
            <person name="Zhu A."/>
            <person name="Guo F."/>
            <person name="Chen W."/>
            <person name="Ni D."/>
            <person name="Usadel B."/>
            <person name="Fernie A.R."/>
            <person name="Wen W."/>
        </authorList>
    </citation>
    <scope>NUCLEOTIDE SEQUENCE [LARGE SCALE GENOMIC DNA]</scope>
    <source>
        <strain evidence="3">cv. G240</strain>
    </source>
</reference>
<feature type="compositionally biased region" description="Polar residues" evidence="1">
    <location>
        <begin position="9"/>
        <end position="23"/>
    </location>
</feature>
<dbReference type="EMBL" id="JACBKZ010000014">
    <property type="protein sequence ID" value="KAF5932553.1"/>
    <property type="molecule type" value="Genomic_DNA"/>
</dbReference>
<dbReference type="AlphaFoldDB" id="A0A7J7FVZ1"/>
<reference evidence="2 3" key="2">
    <citation type="submission" date="2020-07" db="EMBL/GenBank/DDBJ databases">
        <title>Genome assembly of wild tea tree DASZ reveals pedigree and selection history of tea varieties.</title>
        <authorList>
            <person name="Zhang W."/>
        </authorList>
    </citation>
    <scope>NUCLEOTIDE SEQUENCE [LARGE SCALE GENOMIC DNA]</scope>
    <source>
        <strain evidence="3">cv. G240</strain>
        <tissue evidence="2">Leaf</tissue>
    </source>
</reference>
<organism evidence="2 3">
    <name type="scientific">Camellia sinensis</name>
    <name type="common">Tea plant</name>
    <name type="synonym">Thea sinensis</name>
    <dbReference type="NCBI Taxonomy" id="4442"/>
    <lineage>
        <taxon>Eukaryota</taxon>
        <taxon>Viridiplantae</taxon>
        <taxon>Streptophyta</taxon>
        <taxon>Embryophyta</taxon>
        <taxon>Tracheophyta</taxon>
        <taxon>Spermatophyta</taxon>
        <taxon>Magnoliopsida</taxon>
        <taxon>eudicotyledons</taxon>
        <taxon>Gunneridae</taxon>
        <taxon>Pentapetalae</taxon>
        <taxon>asterids</taxon>
        <taxon>Ericales</taxon>
        <taxon>Theaceae</taxon>
        <taxon>Camellia</taxon>
    </lineage>
</organism>
<evidence type="ECO:0000313" key="3">
    <source>
        <dbReference type="Proteomes" id="UP000593564"/>
    </source>
</evidence>
<accession>A0A7J7FVZ1</accession>
<gene>
    <name evidence="2" type="ORF">HYC85_028724</name>
</gene>
<name>A0A7J7FVZ1_CAMSI</name>
<protein>
    <submittedName>
        <fullName evidence="2">Uncharacterized protein</fullName>
    </submittedName>
</protein>